<evidence type="ECO:0000313" key="9">
    <source>
        <dbReference type="EMBL" id="RVW86914.1"/>
    </source>
</evidence>
<dbReference type="PANTHER" id="PTHR31744:SF210">
    <property type="entry name" value="NAC DOMAIN-CONTAINING PROTEIN 86-LIKE"/>
    <property type="match status" value="1"/>
</dbReference>
<organism evidence="9 10">
    <name type="scientific">Vitis vinifera</name>
    <name type="common">Grape</name>
    <dbReference type="NCBI Taxonomy" id="29760"/>
    <lineage>
        <taxon>Eukaryota</taxon>
        <taxon>Viridiplantae</taxon>
        <taxon>Streptophyta</taxon>
        <taxon>Embryophyta</taxon>
        <taxon>Tracheophyta</taxon>
        <taxon>Spermatophyta</taxon>
        <taxon>Magnoliopsida</taxon>
        <taxon>eudicotyledons</taxon>
        <taxon>Gunneridae</taxon>
        <taxon>Pentapetalae</taxon>
        <taxon>rosids</taxon>
        <taxon>Vitales</taxon>
        <taxon>Vitaceae</taxon>
        <taxon>Viteae</taxon>
        <taxon>Vitis</taxon>
    </lineage>
</organism>
<dbReference type="Proteomes" id="UP000288805">
    <property type="component" value="Unassembled WGS sequence"/>
</dbReference>
<feature type="region of interest" description="Disordered" evidence="6">
    <location>
        <begin position="419"/>
        <end position="441"/>
    </location>
</feature>
<dbReference type="PANTHER" id="PTHR31744">
    <property type="entry name" value="PROTEIN CUP-SHAPED COTYLEDON 2-RELATED"/>
    <property type="match status" value="1"/>
</dbReference>
<dbReference type="GO" id="GO:0005634">
    <property type="term" value="C:nucleus"/>
    <property type="evidence" value="ECO:0007669"/>
    <property type="project" value="UniProtKB-SubCell"/>
</dbReference>
<keyword evidence="3" id="KW-0238">DNA-binding</keyword>
<evidence type="ECO:0000256" key="3">
    <source>
        <dbReference type="ARBA" id="ARBA00023125"/>
    </source>
</evidence>
<evidence type="ECO:0000256" key="6">
    <source>
        <dbReference type="SAM" id="MobiDB-lite"/>
    </source>
</evidence>
<keyword evidence="7" id="KW-0812">Transmembrane</keyword>
<dbReference type="AlphaFoldDB" id="A0A438HR32"/>
<keyword evidence="7" id="KW-0472">Membrane</keyword>
<comment type="subcellular location">
    <subcellularLocation>
        <location evidence="1">Nucleus</location>
    </subcellularLocation>
</comment>
<keyword evidence="5" id="KW-0539">Nucleus</keyword>
<keyword evidence="4" id="KW-0804">Transcription</keyword>
<dbReference type="GO" id="GO:0006355">
    <property type="term" value="P:regulation of DNA-templated transcription"/>
    <property type="evidence" value="ECO:0007669"/>
    <property type="project" value="InterPro"/>
</dbReference>
<dbReference type="Pfam" id="PF02365">
    <property type="entry name" value="NAM"/>
    <property type="match status" value="1"/>
</dbReference>
<evidence type="ECO:0000256" key="2">
    <source>
        <dbReference type="ARBA" id="ARBA00023015"/>
    </source>
</evidence>
<evidence type="ECO:0000259" key="8">
    <source>
        <dbReference type="PROSITE" id="PS51005"/>
    </source>
</evidence>
<feature type="region of interest" description="Disordered" evidence="6">
    <location>
        <begin position="193"/>
        <end position="226"/>
    </location>
</feature>
<accession>A0A438HR32</accession>
<evidence type="ECO:0000256" key="1">
    <source>
        <dbReference type="ARBA" id="ARBA00004123"/>
    </source>
</evidence>
<comment type="caution">
    <text evidence="9">The sequence shown here is derived from an EMBL/GenBank/DDBJ whole genome shotgun (WGS) entry which is preliminary data.</text>
</comment>
<evidence type="ECO:0000256" key="4">
    <source>
        <dbReference type="ARBA" id="ARBA00023163"/>
    </source>
</evidence>
<feature type="compositionally biased region" description="Polar residues" evidence="6">
    <location>
        <begin position="207"/>
        <end position="219"/>
    </location>
</feature>
<dbReference type="InterPro" id="IPR003441">
    <property type="entry name" value="NAC-dom"/>
</dbReference>
<protein>
    <submittedName>
        <fullName evidence="9">NAC domain-containing protein 82</fullName>
    </submittedName>
</protein>
<dbReference type="InterPro" id="IPR036093">
    <property type="entry name" value="NAC_dom_sf"/>
</dbReference>
<name>A0A438HR32_VITVI</name>
<keyword evidence="2" id="KW-0805">Transcription regulation</keyword>
<evidence type="ECO:0000256" key="7">
    <source>
        <dbReference type="SAM" id="Phobius"/>
    </source>
</evidence>
<dbReference type="SUPFAM" id="SSF101941">
    <property type="entry name" value="NAC domain"/>
    <property type="match status" value="1"/>
</dbReference>
<evidence type="ECO:0000313" key="10">
    <source>
        <dbReference type="Proteomes" id="UP000288805"/>
    </source>
</evidence>
<dbReference type="PROSITE" id="PS51005">
    <property type="entry name" value="NAC"/>
    <property type="match status" value="1"/>
</dbReference>
<dbReference type="GO" id="GO:0003677">
    <property type="term" value="F:DNA binding"/>
    <property type="evidence" value="ECO:0007669"/>
    <property type="project" value="UniProtKB-KW"/>
</dbReference>
<gene>
    <name evidence="9" type="primary">NAC082_1</name>
    <name evidence="9" type="ORF">CK203_036014</name>
</gene>
<dbReference type="Gene3D" id="2.170.150.80">
    <property type="entry name" value="NAC domain"/>
    <property type="match status" value="1"/>
</dbReference>
<proteinExistence type="predicted"/>
<evidence type="ECO:0000256" key="5">
    <source>
        <dbReference type="ARBA" id="ARBA00023242"/>
    </source>
</evidence>
<reference evidence="9 10" key="1">
    <citation type="journal article" date="2018" name="PLoS Genet.">
        <title>Population sequencing reveals clonal diversity and ancestral inbreeding in the grapevine cultivar Chardonnay.</title>
        <authorList>
            <person name="Roach M.J."/>
            <person name="Johnson D.L."/>
            <person name="Bohlmann J."/>
            <person name="van Vuuren H.J."/>
            <person name="Jones S.J."/>
            <person name="Pretorius I.S."/>
            <person name="Schmidt S.A."/>
            <person name="Borneman A.R."/>
        </authorList>
    </citation>
    <scope>NUCLEOTIDE SEQUENCE [LARGE SCALE GENOMIC DNA]</scope>
    <source>
        <strain evidence="10">cv. Chardonnay</strain>
        <tissue evidence="9">Leaf</tissue>
    </source>
</reference>
<keyword evidence="7" id="KW-1133">Transmembrane helix</keyword>
<dbReference type="EMBL" id="QGNW01000189">
    <property type="protein sequence ID" value="RVW86914.1"/>
    <property type="molecule type" value="Genomic_DNA"/>
</dbReference>
<feature type="transmembrane region" description="Helical" evidence="7">
    <location>
        <begin position="565"/>
        <end position="587"/>
    </location>
</feature>
<sequence length="599" mass="66810">MDDELVMYYLKKKVMGKKMPFEVISELDIYKFVPQDLPDKSCLKSRDREWYFFCPRARKYASGGRMNRTTESGYWKTTGKDRQVVYENRTVGQIRTLIFHQGRAPKGDRTDWVMHEYRLEDKVLVDRGIVQDAFVLCKIFQKSGPGPKNGAQYGAPFNEEEWNSEDEADHIESLPFSSIDVPAMVLNDNQSNSILRDTVGPEDTPSGFPSNSGPSQSLPSADMVLPSVPDGDIFELPVDNELMSMLDMFEDSNENDENEVDKPSHAQNVDNALPNVDDALTGEGNDIFKDLGDLGKLAEMNEDGFNFSSSHKGNHSLDQWPPADSFLELRDLDHPLKITVEGSGSGFVPPGGVCMDCDCCNNSEHFDHPFNDFGVRHHASASIPNPPVLADRSYGFENLMDVFSKRCVGENAKQGYGGYESASYSTEQSEPDSGHVAQTHKREHIRASGVLSKSIGTADLLIYFVSFEDCRVSATGEQQTKYYSRFQQLLESIPSRPASAAEHPGSSNGLRKNTRTVLCASVGVGGCTEEALSDKLELSCLGYCGCNLHRRREFRKEAALWDGNFMFVLFLGMLSALMWVFIAAILMKLGRFAWDLLLA</sequence>
<feature type="region of interest" description="Disordered" evidence="6">
    <location>
        <begin position="253"/>
        <end position="277"/>
    </location>
</feature>
<dbReference type="FunFam" id="2.170.150.80:FF:000002">
    <property type="entry name" value="Nac domain-containing protein 86"/>
    <property type="match status" value="1"/>
</dbReference>
<feature type="domain" description="NAC" evidence="8">
    <location>
        <begin position="1"/>
        <end position="142"/>
    </location>
</feature>